<dbReference type="EMBL" id="LRHK01000005">
    <property type="protein sequence ID" value="KWX16782.1"/>
    <property type="molecule type" value="Genomic_DNA"/>
</dbReference>
<keyword evidence="7 8" id="KW-0472">Membrane</keyword>
<dbReference type="Pfam" id="PF16916">
    <property type="entry name" value="ZT_dimer"/>
    <property type="match status" value="1"/>
</dbReference>
<evidence type="ECO:0000259" key="10">
    <source>
        <dbReference type="Pfam" id="PF16916"/>
    </source>
</evidence>
<dbReference type="GeneID" id="66453835"/>
<dbReference type="InterPro" id="IPR027470">
    <property type="entry name" value="Cation_efflux_CTD"/>
</dbReference>
<dbReference type="InterPro" id="IPR058533">
    <property type="entry name" value="Cation_efflux_TM"/>
</dbReference>
<evidence type="ECO:0000256" key="4">
    <source>
        <dbReference type="ARBA" id="ARBA00022692"/>
    </source>
</evidence>
<keyword evidence="5 8" id="KW-1133">Transmembrane helix</keyword>
<dbReference type="AlphaFoldDB" id="A0A132P4B0"/>
<feature type="transmembrane region" description="Helical" evidence="8">
    <location>
        <begin position="84"/>
        <end position="103"/>
    </location>
</feature>
<evidence type="ECO:0000256" key="6">
    <source>
        <dbReference type="ARBA" id="ARBA00023065"/>
    </source>
</evidence>
<dbReference type="NCBIfam" id="TIGR01297">
    <property type="entry name" value="CDF"/>
    <property type="match status" value="1"/>
</dbReference>
<dbReference type="PANTHER" id="PTHR11562:SF17">
    <property type="entry name" value="RE54080P-RELATED"/>
    <property type="match status" value="1"/>
</dbReference>
<keyword evidence="3" id="KW-0813">Transport</keyword>
<dbReference type="PANTHER" id="PTHR11562">
    <property type="entry name" value="CATION EFFLUX PROTEIN/ ZINC TRANSPORTER"/>
    <property type="match status" value="1"/>
</dbReference>
<evidence type="ECO:0000259" key="9">
    <source>
        <dbReference type="Pfam" id="PF01545"/>
    </source>
</evidence>
<dbReference type="Gene3D" id="1.20.1510.10">
    <property type="entry name" value="Cation efflux protein transmembrane domain"/>
    <property type="match status" value="1"/>
</dbReference>
<dbReference type="GO" id="GO:0005385">
    <property type="term" value="F:zinc ion transmembrane transporter activity"/>
    <property type="evidence" value="ECO:0007669"/>
    <property type="project" value="TreeGrafter"/>
</dbReference>
<gene>
    <name evidence="11" type="ORF">AWT83_14900</name>
</gene>
<evidence type="ECO:0000313" key="11">
    <source>
        <dbReference type="EMBL" id="KWX16782.1"/>
    </source>
</evidence>
<feature type="transmembrane region" description="Helical" evidence="8">
    <location>
        <begin position="150"/>
        <end position="172"/>
    </location>
</feature>
<dbReference type="SUPFAM" id="SSF160240">
    <property type="entry name" value="Cation efflux protein cytoplasmic domain-like"/>
    <property type="match status" value="1"/>
</dbReference>
<dbReference type="InterPro" id="IPR002524">
    <property type="entry name" value="Cation_efflux"/>
</dbReference>
<evidence type="ECO:0000256" key="3">
    <source>
        <dbReference type="ARBA" id="ARBA00022448"/>
    </source>
</evidence>
<reference evidence="11 12" key="1">
    <citation type="submission" date="2016-01" db="EMBL/GenBank/DDBJ databases">
        <title>Molecular Mechanisms for transfer of large genomic segments between Enterococcus faecium strains.</title>
        <authorList>
            <person name="Garcia-Solache M.A."/>
            <person name="Lebreton F."/>
            <person name="Mclaughlin R.E."/>
            <person name="Whiteaker J.D."/>
            <person name="Gilmore M.S."/>
            <person name="Rice L.B."/>
        </authorList>
    </citation>
    <scope>NUCLEOTIDE SEQUENCE [LARGE SCALE GENOMIC DNA]</scope>
    <source>
        <strain evidence="11 12">D344RRF x C68</strain>
    </source>
</reference>
<proteinExistence type="inferred from homology"/>
<evidence type="ECO:0000256" key="7">
    <source>
        <dbReference type="ARBA" id="ARBA00023136"/>
    </source>
</evidence>
<dbReference type="Pfam" id="PF01545">
    <property type="entry name" value="Cation_efflux"/>
    <property type="match status" value="1"/>
</dbReference>
<comment type="similarity">
    <text evidence="2">Belongs to the cation diffusion facilitator (CDF) transporter (TC 2.A.4) family. SLC30A subfamily.</text>
</comment>
<name>A0A132P4B0_ENTFC</name>
<dbReference type="GO" id="GO:0005886">
    <property type="term" value="C:plasma membrane"/>
    <property type="evidence" value="ECO:0007669"/>
    <property type="project" value="TreeGrafter"/>
</dbReference>
<protein>
    <submittedName>
        <fullName evidence="11">Cobalt transporter</fullName>
    </submittedName>
</protein>
<feature type="transmembrane region" description="Helical" evidence="8">
    <location>
        <begin position="17"/>
        <end position="41"/>
    </location>
</feature>
<dbReference type="InterPro" id="IPR027469">
    <property type="entry name" value="Cation_efflux_TMD_sf"/>
</dbReference>
<keyword evidence="6" id="KW-0406">Ion transport</keyword>
<dbReference type="InterPro" id="IPR050681">
    <property type="entry name" value="CDF/SLC30A"/>
</dbReference>
<evidence type="ECO:0000256" key="5">
    <source>
        <dbReference type="ARBA" id="ARBA00022989"/>
    </source>
</evidence>
<dbReference type="SUPFAM" id="SSF161111">
    <property type="entry name" value="Cation efflux protein transmembrane domain-like"/>
    <property type="match status" value="1"/>
</dbReference>
<comment type="caution">
    <text evidence="11">The sequence shown here is derived from an EMBL/GenBank/DDBJ whole genome shotgun (WGS) entry which is preliminary data.</text>
</comment>
<evidence type="ECO:0000313" key="12">
    <source>
        <dbReference type="Proteomes" id="UP000070452"/>
    </source>
</evidence>
<comment type="subcellular location">
    <subcellularLocation>
        <location evidence="1">Membrane</location>
        <topology evidence="1">Multi-pass membrane protein</topology>
    </subcellularLocation>
</comment>
<feature type="domain" description="Cation efflux protein cytoplasmic" evidence="10">
    <location>
        <begin position="212"/>
        <end position="286"/>
    </location>
</feature>
<accession>A0A132P4B0</accession>
<feature type="transmembrane region" description="Helical" evidence="8">
    <location>
        <begin position="115"/>
        <end position="138"/>
    </location>
</feature>
<dbReference type="InterPro" id="IPR036837">
    <property type="entry name" value="Cation_efflux_CTD_sf"/>
</dbReference>
<feature type="transmembrane region" description="Helical" evidence="8">
    <location>
        <begin position="178"/>
        <end position="200"/>
    </location>
</feature>
<evidence type="ECO:0000256" key="1">
    <source>
        <dbReference type="ARBA" id="ARBA00004141"/>
    </source>
</evidence>
<evidence type="ECO:0000256" key="8">
    <source>
        <dbReference type="SAM" id="Phobius"/>
    </source>
</evidence>
<dbReference type="Proteomes" id="UP000070452">
    <property type="component" value="Unassembled WGS sequence"/>
</dbReference>
<evidence type="ECO:0000256" key="2">
    <source>
        <dbReference type="ARBA" id="ARBA00008873"/>
    </source>
</evidence>
<dbReference type="RefSeq" id="WP_002318002.1">
    <property type="nucleotide sequence ID" value="NZ_AP022341.1"/>
</dbReference>
<keyword evidence="4 8" id="KW-0812">Transmembrane</keyword>
<organism evidence="11 12">
    <name type="scientific">Enterococcus faecium</name>
    <name type="common">Streptococcus faecium</name>
    <dbReference type="NCBI Taxonomy" id="1352"/>
    <lineage>
        <taxon>Bacteria</taxon>
        <taxon>Bacillati</taxon>
        <taxon>Bacillota</taxon>
        <taxon>Bacilli</taxon>
        <taxon>Lactobacillales</taxon>
        <taxon>Enterococcaceae</taxon>
        <taxon>Enterococcus</taxon>
    </lineage>
</organism>
<sequence>MEEGIVPTQPQRSSKKLFGVVVLNAVITLSEFIGGIMSGSLSLVSDAFHNLSDTLAIIFSYGAQKMARKEANKKRTYGYQRLEILSAFINSFILIILSLFLTVEAFKRFTSPEKINSHLMLTVAVIGLLANLFSVLLLRQEADESLNIKSSYLHLLSDTLSSVSVIIGAILIRFFDIYWIDPVITLIISIYILIEAIMVIKKAAAILIQSAPAIDYEKMEQEIEAIDGVKNVHHVHIWQYSEKIIIFDGHIDFEDQLLSEIEKIYPRIISLLKLKYGITHVTIQAETKAKDQKKLIFLNKDESY</sequence>
<feature type="domain" description="Cation efflux protein transmembrane" evidence="9">
    <location>
        <begin position="20"/>
        <end position="208"/>
    </location>
</feature>
<feature type="transmembrane region" description="Helical" evidence="8">
    <location>
        <begin position="47"/>
        <end position="63"/>
    </location>
</feature>